<dbReference type="EMBL" id="PQWO01000018">
    <property type="protein sequence ID" value="PZD71337.1"/>
    <property type="molecule type" value="Genomic_DNA"/>
</dbReference>
<reference evidence="1 2" key="1">
    <citation type="journal article" date="2018" name="Sci. Rep.">
        <title>A novel species of the marine cyanobacterium Acaryochloris with a unique pigment content and lifestyle.</title>
        <authorList>
            <person name="Partensky F."/>
            <person name="Six C."/>
            <person name="Ratin M."/>
            <person name="Garczarek L."/>
            <person name="Vaulot D."/>
            <person name="Probert I."/>
            <person name="Calteau A."/>
            <person name="Gourvil P."/>
            <person name="Marie D."/>
            <person name="Grebert T."/>
            <person name="Bouchier C."/>
            <person name="Le Panse S."/>
            <person name="Gachenot M."/>
            <person name="Rodriguez F."/>
            <person name="Garrido J.L."/>
        </authorList>
    </citation>
    <scope>NUCLEOTIDE SEQUENCE [LARGE SCALE GENOMIC DNA]</scope>
    <source>
        <strain evidence="1 2">RCC1774</strain>
    </source>
</reference>
<accession>A0A2W1JR27</accession>
<evidence type="ECO:0000313" key="2">
    <source>
        <dbReference type="Proteomes" id="UP000248857"/>
    </source>
</evidence>
<evidence type="ECO:0000313" key="1">
    <source>
        <dbReference type="EMBL" id="PZD71337.1"/>
    </source>
</evidence>
<dbReference type="Proteomes" id="UP000248857">
    <property type="component" value="Unassembled WGS sequence"/>
</dbReference>
<proteinExistence type="predicted"/>
<comment type="caution">
    <text evidence="1">The sequence shown here is derived from an EMBL/GenBank/DDBJ whole genome shotgun (WGS) entry which is preliminary data.</text>
</comment>
<protein>
    <submittedName>
        <fullName evidence="1">Uncharacterized protein</fullName>
    </submittedName>
</protein>
<sequence length="45" mass="4987">MAMSTTNENKILSNRLLIEHRLSHKDGAIVRFAIVNSLLLKIAGP</sequence>
<dbReference type="AlphaFoldDB" id="A0A2W1JR27"/>
<gene>
    <name evidence="1" type="ORF">C1752_06616</name>
</gene>
<keyword evidence="2" id="KW-1185">Reference proteome</keyword>
<organism evidence="1 2">
    <name type="scientific">Acaryochloris thomasi RCC1774</name>
    <dbReference type="NCBI Taxonomy" id="1764569"/>
    <lineage>
        <taxon>Bacteria</taxon>
        <taxon>Bacillati</taxon>
        <taxon>Cyanobacteriota</taxon>
        <taxon>Cyanophyceae</taxon>
        <taxon>Acaryochloridales</taxon>
        <taxon>Acaryochloridaceae</taxon>
        <taxon>Acaryochloris</taxon>
        <taxon>Acaryochloris thomasi</taxon>
    </lineage>
</organism>
<name>A0A2W1JR27_9CYAN</name>